<dbReference type="SUPFAM" id="SSF75553">
    <property type="entry name" value="Smc hinge domain"/>
    <property type="match status" value="1"/>
</dbReference>
<dbReference type="AlphaFoldDB" id="A0A0L7M312"/>
<proteinExistence type="predicted"/>
<keyword evidence="1" id="KW-0175">Coiled coil</keyword>
<reference evidence="3" key="1">
    <citation type="submission" date="2006-09" db="EMBL/GenBank/DDBJ databases">
        <title>Annotation of Plasmodium falciparum Dd2.</title>
        <authorList>
            <consortium name="The Broad Institute Genome Sequencing Platform"/>
            <person name="Volkman S.K."/>
            <person name="Neafsey D.E."/>
            <person name="Dash A.P."/>
            <person name="Chitnis C.E."/>
            <person name="Hartl D.L."/>
            <person name="Young S.K."/>
            <person name="Zeng Q."/>
            <person name="Koehrsen M."/>
            <person name="Alvarado L."/>
            <person name="Berlin A."/>
            <person name="Borenstein D."/>
            <person name="Chapman S.B."/>
            <person name="Chen Z."/>
            <person name="Engels R."/>
            <person name="Freedman E."/>
            <person name="Gellesch M."/>
            <person name="Goldberg J."/>
            <person name="Griggs A."/>
            <person name="Gujja S."/>
            <person name="Heilman E.R."/>
            <person name="Heiman D.I."/>
            <person name="Howarth C."/>
            <person name="Jen D."/>
            <person name="Larson L."/>
            <person name="Mehta T."/>
            <person name="Neiman D."/>
            <person name="Park D."/>
            <person name="Pearson M."/>
            <person name="Roberts A."/>
            <person name="Saif S."/>
            <person name="Shea T."/>
            <person name="Shenoy N."/>
            <person name="Sisk P."/>
            <person name="Stolte C."/>
            <person name="Sykes S."/>
            <person name="Walk T."/>
            <person name="White J."/>
            <person name="Yandava C."/>
            <person name="Haas B."/>
            <person name="Henn M.R."/>
            <person name="Nusbaum C."/>
            <person name="Birren B."/>
        </authorList>
    </citation>
    <scope>NUCLEOTIDE SEQUENCE [LARGE SCALE GENOMIC DNA]</scope>
</reference>
<evidence type="ECO:0000313" key="2">
    <source>
        <dbReference type="EMBL" id="KOB87279.1"/>
    </source>
</evidence>
<dbReference type="Proteomes" id="UP000054282">
    <property type="component" value="Unassembled WGS sequence"/>
</dbReference>
<protein>
    <submittedName>
        <fullName evidence="2">Uncharacterized protein</fullName>
    </submittedName>
</protein>
<name>A0A0L7M312_PLAF4</name>
<feature type="coiled-coil region" evidence="1">
    <location>
        <begin position="19"/>
        <end position="95"/>
    </location>
</feature>
<dbReference type="EMBL" id="DS016504">
    <property type="protein sequence ID" value="KOB87279.1"/>
    <property type="molecule type" value="Genomic_DNA"/>
</dbReference>
<dbReference type="GO" id="GO:0051276">
    <property type="term" value="P:chromosome organization"/>
    <property type="evidence" value="ECO:0007669"/>
    <property type="project" value="InterPro"/>
</dbReference>
<accession>A0A0L7M312</accession>
<dbReference type="KEGG" id="pfd:PFDG_03368"/>
<evidence type="ECO:0000256" key="1">
    <source>
        <dbReference type="SAM" id="Coils"/>
    </source>
</evidence>
<organism evidence="2 3">
    <name type="scientific">Plasmodium falciparum (isolate Dd2)</name>
    <dbReference type="NCBI Taxonomy" id="57267"/>
    <lineage>
        <taxon>Eukaryota</taxon>
        <taxon>Sar</taxon>
        <taxon>Alveolata</taxon>
        <taxon>Apicomplexa</taxon>
        <taxon>Aconoidasida</taxon>
        <taxon>Haemosporida</taxon>
        <taxon>Plasmodiidae</taxon>
        <taxon>Plasmodium</taxon>
        <taxon>Plasmodium (Laverania)</taxon>
    </lineage>
</organism>
<gene>
    <name evidence="2" type="ORF">PFDG_03368</name>
</gene>
<dbReference type="InterPro" id="IPR036277">
    <property type="entry name" value="SMC_hinge_sf"/>
</dbReference>
<sequence>MLLSKNKNKNTDANYSHNVKKIEKMINDINIELSFLEKETIKNEKYLKELEEESKVLNKSIKENETLSQKYGSEINELNNKSEKCVEQKRQCQQKISEGTTNLNEIKCQIIEVNDNKIYEFLTNILFKTIIVKSLESCENYLEDNYNCVNIDGDYPNMVLCTVGIIHTQHGIYTAYNKLTELKEEGEKREESYRRI</sequence>
<reference evidence="3" key="2">
    <citation type="submission" date="2006-09" db="EMBL/GenBank/DDBJ databases">
        <title>The genome sequence of Plasmodium falciparum Dd2.</title>
        <authorList>
            <consortium name="The Broad Institute Genome Sequencing Platform"/>
            <person name="Birren B."/>
            <person name="Lander E."/>
            <person name="Galagan J."/>
            <person name="Nusbaum C."/>
            <person name="Devon K."/>
            <person name="Henn M."/>
            <person name="Jaffe D."/>
            <person name="Butler J."/>
            <person name="Alvarez P."/>
            <person name="Gnerre S."/>
            <person name="Grabherr M."/>
            <person name="Kleber M."/>
            <person name="Mauceli E."/>
            <person name="Brockman W."/>
            <person name="MacCallum I.A."/>
            <person name="Rounsley S."/>
            <person name="Young S."/>
            <person name="LaButti K."/>
            <person name="Pushparaj V."/>
            <person name="DeCaprio D."/>
            <person name="Crawford M."/>
            <person name="Koehrsen M."/>
            <person name="Engels R."/>
            <person name="Montgomery P."/>
            <person name="Pearson M."/>
            <person name="Howarth C."/>
            <person name="Larson L."/>
            <person name="Luoma S."/>
            <person name="White J."/>
            <person name="Kodira C."/>
            <person name="Zeng Q."/>
            <person name="O'Leary S."/>
            <person name="Yandava C."/>
            <person name="Alvarado L."/>
            <person name="Wirth D."/>
            <person name="Volkman S."/>
            <person name="Hartl D."/>
        </authorList>
    </citation>
    <scope>NUCLEOTIDE SEQUENCE [LARGE SCALE GENOMIC DNA]</scope>
</reference>
<dbReference type="GO" id="GO:0005524">
    <property type="term" value="F:ATP binding"/>
    <property type="evidence" value="ECO:0007669"/>
    <property type="project" value="InterPro"/>
</dbReference>
<dbReference type="GO" id="GO:0005694">
    <property type="term" value="C:chromosome"/>
    <property type="evidence" value="ECO:0007669"/>
    <property type="project" value="InterPro"/>
</dbReference>
<evidence type="ECO:0000313" key="3">
    <source>
        <dbReference type="Proteomes" id="UP000054282"/>
    </source>
</evidence>